<organism evidence="1">
    <name type="scientific">freshwater metagenome</name>
    <dbReference type="NCBI Taxonomy" id="449393"/>
    <lineage>
        <taxon>unclassified sequences</taxon>
        <taxon>metagenomes</taxon>
        <taxon>ecological metagenomes</taxon>
    </lineage>
</organism>
<protein>
    <submittedName>
        <fullName evidence="1">Unannotated protein</fullName>
    </submittedName>
</protein>
<dbReference type="AlphaFoldDB" id="A0A6J7QAF3"/>
<reference evidence="1" key="1">
    <citation type="submission" date="2020-05" db="EMBL/GenBank/DDBJ databases">
        <authorList>
            <person name="Chiriac C."/>
            <person name="Salcher M."/>
            <person name="Ghai R."/>
            <person name="Kavagutti S V."/>
        </authorList>
    </citation>
    <scope>NUCLEOTIDE SEQUENCE</scope>
</reference>
<dbReference type="EMBL" id="CAFBPH010000110">
    <property type="protein sequence ID" value="CAB5013971.1"/>
    <property type="molecule type" value="Genomic_DNA"/>
</dbReference>
<accession>A0A6J7QAF3</accession>
<gene>
    <name evidence="1" type="ORF">UFOPK4087_00590</name>
</gene>
<proteinExistence type="predicted"/>
<evidence type="ECO:0000313" key="1">
    <source>
        <dbReference type="EMBL" id="CAB5013971.1"/>
    </source>
</evidence>
<sequence length="54" mass="5703">MCNPLEPFTTTVTIMLAIGITVTTAPIATSEFTKASFAAALPRVNHWKPAVSAI</sequence>
<name>A0A6J7QAF3_9ZZZZ</name>